<dbReference type="InterPro" id="IPR036761">
    <property type="entry name" value="TTHA0802/YceI-like_sf"/>
</dbReference>
<dbReference type="AlphaFoldDB" id="A0A8J8FIU5"/>
<sequence length="194" mass="21891">MAFKPDEYLFGGVNKKNATIWAVQKTSSLRINGASNVNKFGCEITQYYSPDTIFCSEENSVNKSVTLSGNMKIGIDNFDCHNHIITNDLRKTLKSSDYPYLIIHFLSLERKPNIANGKDSLKGCVDIQLGGITHRFELNYTFEKISQATFKLNGNRDFTFSDFKLEPPKKLGGIIKVKDSFTVDFSLTLIKVNQ</sequence>
<dbReference type="EMBL" id="WHPF01000006">
    <property type="protein sequence ID" value="NNV55869.1"/>
    <property type="molecule type" value="Genomic_DNA"/>
</dbReference>
<dbReference type="Gene3D" id="2.40.128.110">
    <property type="entry name" value="Lipid/polyisoprenoid-binding, YceI-like"/>
    <property type="match status" value="1"/>
</dbReference>
<reference evidence="1" key="1">
    <citation type="submission" date="2019-10" db="EMBL/GenBank/DDBJ databases">
        <title>Draft genome sequence of Panacibacter sp. KCS-6.</title>
        <authorList>
            <person name="Yim K.J."/>
        </authorList>
    </citation>
    <scope>NUCLEOTIDE SEQUENCE</scope>
    <source>
        <strain evidence="1">KCS-6</strain>
    </source>
</reference>
<comment type="caution">
    <text evidence="1">The sequence shown here is derived from an EMBL/GenBank/DDBJ whole genome shotgun (WGS) entry which is preliminary data.</text>
</comment>
<dbReference type="Proteomes" id="UP000598971">
    <property type="component" value="Unassembled WGS sequence"/>
</dbReference>
<evidence type="ECO:0000313" key="2">
    <source>
        <dbReference type="Proteomes" id="UP000598971"/>
    </source>
</evidence>
<accession>A0A8J8FIU5</accession>
<name>A0A8J8FIU5_9BACT</name>
<evidence type="ECO:0000313" key="1">
    <source>
        <dbReference type="EMBL" id="NNV55869.1"/>
    </source>
</evidence>
<dbReference type="RefSeq" id="WP_171607797.1">
    <property type="nucleotide sequence ID" value="NZ_WHPF01000006.1"/>
</dbReference>
<proteinExistence type="predicted"/>
<organism evidence="1 2">
    <name type="scientific">Limnovirga soli</name>
    <dbReference type="NCBI Taxonomy" id="2656915"/>
    <lineage>
        <taxon>Bacteria</taxon>
        <taxon>Pseudomonadati</taxon>
        <taxon>Bacteroidota</taxon>
        <taxon>Chitinophagia</taxon>
        <taxon>Chitinophagales</taxon>
        <taxon>Chitinophagaceae</taxon>
        <taxon>Limnovirga</taxon>
    </lineage>
</organism>
<gene>
    <name evidence="1" type="ORF">GD597_10395</name>
</gene>
<dbReference type="SUPFAM" id="SSF101874">
    <property type="entry name" value="YceI-like"/>
    <property type="match status" value="1"/>
</dbReference>
<protein>
    <submittedName>
        <fullName evidence="1">YceI family protein</fullName>
    </submittedName>
</protein>
<keyword evidence="2" id="KW-1185">Reference proteome</keyword>